<dbReference type="EMBL" id="CP031229">
    <property type="protein sequence ID" value="AXH95459.1"/>
    <property type="molecule type" value="Genomic_DNA"/>
</dbReference>
<accession>A0A345NKA1</accession>
<feature type="region of interest" description="Disordered" evidence="1">
    <location>
        <begin position="1"/>
        <end position="26"/>
    </location>
</feature>
<proteinExistence type="predicted"/>
<organism evidence="2 3">
    <name type="scientific">Ornithinimicrobium avium</name>
    <dbReference type="NCBI Taxonomy" id="2283195"/>
    <lineage>
        <taxon>Bacteria</taxon>
        <taxon>Bacillati</taxon>
        <taxon>Actinomycetota</taxon>
        <taxon>Actinomycetes</taxon>
        <taxon>Micrococcales</taxon>
        <taxon>Ornithinimicrobiaceae</taxon>
        <taxon>Ornithinimicrobium</taxon>
    </lineage>
</organism>
<name>A0A345NKA1_9MICO</name>
<keyword evidence="3" id="KW-1185">Reference proteome</keyword>
<evidence type="ECO:0000313" key="3">
    <source>
        <dbReference type="Proteomes" id="UP000253790"/>
    </source>
</evidence>
<gene>
    <name evidence="2" type="ORF">DV701_04335</name>
</gene>
<protein>
    <submittedName>
        <fullName evidence="2">Uncharacterized protein</fullName>
    </submittedName>
</protein>
<evidence type="ECO:0000313" key="2">
    <source>
        <dbReference type="EMBL" id="AXH95459.1"/>
    </source>
</evidence>
<dbReference type="AlphaFoldDB" id="A0A345NKA1"/>
<reference evidence="2 3" key="1">
    <citation type="submission" date="2018-07" db="EMBL/GenBank/DDBJ databases">
        <title>Complete genome sequencing of Ornithinimicrobium sp. AMA3305.</title>
        <authorList>
            <person name="Bae J.-W."/>
        </authorList>
    </citation>
    <scope>NUCLEOTIDE SEQUENCE [LARGE SCALE GENOMIC DNA]</scope>
    <source>
        <strain evidence="2 3">AMA3305</strain>
    </source>
</reference>
<sequence length="66" mass="7031">MSRTLGPLGLSRAGPERDLDTFCPPPPVAGRGRIGIGLQGSRSRTGAAVEEAAMMWFGLFWSIITN</sequence>
<dbReference type="KEGG" id="orn:DV701_04335"/>
<dbReference type="Proteomes" id="UP000253790">
    <property type="component" value="Chromosome"/>
</dbReference>
<evidence type="ECO:0000256" key="1">
    <source>
        <dbReference type="SAM" id="MobiDB-lite"/>
    </source>
</evidence>